<dbReference type="SUPFAM" id="SSF52833">
    <property type="entry name" value="Thioredoxin-like"/>
    <property type="match status" value="1"/>
</dbReference>
<evidence type="ECO:0000256" key="2">
    <source>
        <dbReference type="ARBA" id="ARBA00022982"/>
    </source>
</evidence>
<reference evidence="7" key="1">
    <citation type="submission" date="2016-10" db="EMBL/GenBank/DDBJ databases">
        <authorList>
            <person name="de Groot N.N."/>
        </authorList>
    </citation>
    <scope>NUCLEOTIDE SEQUENCE</scope>
</reference>
<evidence type="ECO:0000259" key="6">
    <source>
        <dbReference type="PROSITE" id="PS51352"/>
    </source>
</evidence>
<name>A0A1W1D1X3_9ZZZZ</name>
<evidence type="ECO:0000256" key="5">
    <source>
        <dbReference type="SAM" id="Coils"/>
    </source>
</evidence>
<accession>A0A1W1D1X3</accession>
<dbReference type="Pfam" id="PF00085">
    <property type="entry name" value="Thioredoxin"/>
    <property type="match status" value="1"/>
</dbReference>
<dbReference type="EMBL" id="FPHP01000002">
    <property type="protein sequence ID" value="SFV74629.1"/>
    <property type="molecule type" value="Genomic_DNA"/>
</dbReference>
<dbReference type="GO" id="GO:0015035">
    <property type="term" value="F:protein-disulfide reductase activity"/>
    <property type="evidence" value="ECO:0007669"/>
    <property type="project" value="InterPro"/>
</dbReference>
<dbReference type="InterPro" id="IPR017937">
    <property type="entry name" value="Thioredoxin_CS"/>
</dbReference>
<keyword evidence="5" id="KW-0175">Coiled coil</keyword>
<gene>
    <name evidence="7" type="ORF">MNB_SM-3-520</name>
</gene>
<evidence type="ECO:0000256" key="1">
    <source>
        <dbReference type="ARBA" id="ARBA00022448"/>
    </source>
</evidence>
<keyword evidence="4" id="KW-0676">Redox-active center</keyword>
<dbReference type="InterPro" id="IPR036249">
    <property type="entry name" value="Thioredoxin-like_sf"/>
</dbReference>
<evidence type="ECO:0000256" key="3">
    <source>
        <dbReference type="ARBA" id="ARBA00023157"/>
    </source>
</evidence>
<sequence length="126" mass="14366">MATVELTEANFNETIEKNDIVIIDFWAPWCGPCKSFGPIYEKVSNEYPNIVFGKVNTEEQQALAGYFQVRSIPTTVILKENIAVFQQAGLIPEEGLKDIIKQVEELDMDMVRQEIEKQQAQQQENA</sequence>
<proteinExistence type="predicted"/>
<dbReference type="NCBIfam" id="TIGR01068">
    <property type="entry name" value="thioredoxin"/>
    <property type="match status" value="1"/>
</dbReference>
<dbReference type="PRINTS" id="PR00421">
    <property type="entry name" value="THIOREDOXIN"/>
</dbReference>
<feature type="domain" description="Thioredoxin" evidence="6">
    <location>
        <begin position="1"/>
        <end position="105"/>
    </location>
</feature>
<dbReference type="Gene3D" id="3.40.30.10">
    <property type="entry name" value="Glutaredoxin"/>
    <property type="match status" value="1"/>
</dbReference>
<dbReference type="AlphaFoldDB" id="A0A1W1D1X3"/>
<evidence type="ECO:0000313" key="7">
    <source>
        <dbReference type="EMBL" id="SFV74629.1"/>
    </source>
</evidence>
<evidence type="ECO:0000256" key="4">
    <source>
        <dbReference type="ARBA" id="ARBA00023284"/>
    </source>
</evidence>
<dbReference type="InterPro" id="IPR013766">
    <property type="entry name" value="Thioredoxin_domain"/>
</dbReference>
<dbReference type="FunFam" id="3.40.30.10:FF:000155">
    <property type="entry name" value="Thioredoxin"/>
    <property type="match status" value="1"/>
</dbReference>
<keyword evidence="2" id="KW-0249">Electron transport</keyword>
<organism evidence="7">
    <name type="scientific">hydrothermal vent metagenome</name>
    <dbReference type="NCBI Taxonomy" id="652676"/>
    <lineage>
        <taxon>unclassified sequences</taxon>
        <taxon>metagenomes</taxon>
        <taxon>ecological metagenomes</taxon>
    </lineage>
</organism>
<dbReference type="PANTHER" id="PTHR45663:SF40">
    <property type="entry name" value="THIOREDOXIN 2"/>
    <property type="match status" value="1"/>
</dbReference>
<keyword evidence="1" id="KW-0813">Transport</keyword>
<dbReference type="CDD" id="cd02947">
    <property type="entry name" value="TRX_family"/>
    <property type="match status" value="1"/>
</dbReference>
<dbReference type="PROSITE" id="PS51352">
    <property type="entry name" value="THIOREDOXIN_2"/>
    <property type="match status" value="1"/>
</dbReference>
<dbReference type="PROSITE" id="PS00194">
    <property type="entry name" value="THIOREDOXIN_1"/>
    <property type="match status" value="1"/>
</dbReference>
<keyword evidence="3" id="KW-1015">Disulfide bond</keyword>
<protein>
    <submittedName>
        <fullName evidence="7">Thioredoxin</fullName>
    </submittedName>
</protein>
<feature type="coiled-coil region" evidence="5">
    <location>
        <begin position="96"/>
        <end position="123"/>
    </location>
</feature>
<dbReference type="PIRSF" id="PIRSF000077">
    <property type="entry name" value="Thioredoxin"/>
    <property type="match status" value="1"/>
</dbReference>
<dbReference type="GO" id="GO:0005829">
    <property type="term" value="C:cytosol"/>
    <property type="evidence" value="ECO:0007669"/>
    <property type="project" value="TreeGrafter"/>
</dbReference>
<dbReference type="PANTHER" id="PTHR45663">
    <property type="entry name" value="GEO12009P1"/>
    <property type="match status" value="1"/>
</dbReference>
<dbReference type="InterPro" id="IPR005746">
    <property type="entry name" value="Thioredoxin"/>
</dbReference>